<dbReference type="EMBL" id="DVLC01000139">
    <property type="protein sequence ID" value="HIT47728.1"/>
    <property type="molecule type" value="Genomic_DNA"/>
</dbReference>
<comment type="caution">
    <text evidence="2">The sequence shown here is derived from an EMBL/GenBank/DDBJ whole genome shotgun (WGS) entry which is preliminary data.</text>
</comment>
<dbReference type="GO" id="GO:0005506">
    <property type="term" value="F:iron ion binding"/>
    <property type="evidence" value="ECO:0007669"/>
    <property type="project" value="InterPro"/>
</dbReference>
<reference evidence="2" key="2">
    <citation type="journal article" date="2021" name="PeerJ">
        <title>Extensive microbial diversity within the chicken gut microbiome revealed by metagenomics and culture.</title>
        <authorList>
            <person name="Gilroy R."/>
            <person name="Ravi A."/>
            <person name="Getino M."/>
            <person name="Pursley I."/>
            <person name="Horton D.L."/>
            <person name="Alikhan N.F."/>
            <person name="Baker D."/>
            <person name="Gharbi K."/>
            <person name="Hall N."/>
            <person name="Watson M."/>
            <person name="Adriaenssens E.M."/>
            <person name="Foster-Nyarko E."/>
            <person name="Jarju S."/>
            <person name="Secka A."/>
            <person name="Antonio M."/>
            <person name="Oren A."/>
            <person name="Chaudhuri R.R."/>
            <person name="La Ragione R."/>
            <person name="Hildebrand F."/>
            <person name="Pallen M.J."/>
        </authorList>
    </citation>
    <scope>NUCLEOTIDE SEQUENCE</scope>
    <source>
        <strain evidence="2">ChiHecec2B26-709</strain>
    </source>
</reference>
<proteinExistence type="predicted"/>
<reference evidence="2" key="1">
    <citation type="submission" date="2020-10" db="EMBL/GenBank/DDBJ databases">
        <authorList>
            <person name="Gilroy R."/>
        </authorList>
    </citation>
    <scope>NUCLEOTIDE SEQUENCE</scope>
    <source>
        <strain evidence="2">ChiHecec2B26-709</strain>
    </source>
</reference>
<dbReference type="InterPro" id="IPR048574">
    <property type="entry name" value="RUBY_RBDX"/>
</dbReference>
<name>A0A9D1GPE6_9BACT</name>
<evidence type="ECO:0000259" key="1">
    <source>
        <dbReference type="PROSITE" id="PS50903"/>
    </source>
</evidence>
<evidence type="ECO:0000313" key="3">
    <source>
        <dbReference type="Proteomes" id="UP000886881"/>
    </source>
</evidence>
<accession>A0A9D1GPE6</accession>
<evidence type="ECO:0000313" key="2">
    <source>
        <dbReference type="EMBL" id="HIT47728.1"/>
    </source>
</evidence>
<dbReference type="PROSITE" id="PS50903">
    <property type="entry name" value="RUBREDOXIN_LIKE"/>
    <property type="match status" value="1"/>
</dbReference>
<dbReference type="AlphaFoldDB" id="A0A9D1GPE6"/>
<gene>
    <name evidence="2" type="ORF">IAC35_07740</name>
</gene>
<protein>
    <submittedName>
        <fullName evidence="2">Rubrerythrin family protein</fullName>
    </submittedName>
</protein>
<dbReference type="Pfam" id="PF21349">
    <property type="entry name" value="RUBY_RBDX"/>
    <property type="match status" value="1"/>
</dbReference>
<organism evidence="2 3">
    <name type="scientific">Candidatus Cryptobacteroides merdipullorum</name>
    <dbReference type="NCBI Taxonomy" id="2840771"/>
    <lineage>
        <taxon>Bacteria</taxon>
        <taxon>Pseudomonadati</taxon>
        <taxon>Bacteroidota</taxon>
        <taxon>Bacteroidia</taxon>
        <taxon>Bacteroidales</taxon>
        <taxon>Candidatus Cryptobacteroides</taxon>
    </lineage>
</organism>
<feature type="domain" description="Rubredoxin-like" evidence="1">
    <location>
        <begin position="5"/>
        <end position="39"/>
    </location>
</feature>
<dbReference type="SUPFAM" id="SSF57802">
    <property type="entry name" value="Rubredoxin-like"/>
    <property type="match status" value="1"/>
</dbReference>
<dbReference type="InterPro" id="IPR024934">
    <property type="entry name" value="Rubredoxin-like_dom"/>
</dbReference>
<dbReference type="Proteomes" id="UP000886881">
    <property type="component" value="Unassembled WGS sequence"/>
</dbReference>
<sequence length="45" mass="5107">MAKEDKTWICSVCGYKFVGPKPPKECPVCHASSEYFDEVKDEPVQ</sequence>
<dbReference type="Gene3D" id="2.20.28.10">
    <property type="match status" value="1"/>
</dbReference>